<sequence>MNKDILLQIAINFIKELLEFFGDSEVRTLAEIEDEISRIMKAFIRELIKAYFELADEAILKDKTSRKERGLVVERREDK</sequence>
<feature type="non-terminal residue" evidence="1">
    <location>
        <position position="79"/>
    </location>
</feature>
<proteinExistence type="predicted"/>
<accession>A0A1H3GZ66</accession>
<organism evidence="1 2">
    <name type="scientific">Acetomicrobium thermoterrenum DSM 13490</name>
    <dbReference type="NCBI Taxonomy" id="1120987"/>
    <lineage>
        <taxon>Bacteria</taxon>
        <taxon>Thermotogati</taxon>
        <taxon>Synergistota</taxon>
        <taxon>Synergistia</taxon>
        <taxon>Synergistales</taxon>
        <taxon>Acetomicrobiaceae</taxon>
        <taxon>Acetomicrobium</taxon>
    </lineage>
</organism>
<keyword evidence="2" id="KW-1185">Reference proteome</keyword>
<dbReference type="AlphaFoldDB" id="A0A1H3GZ66"/>
<evidence type="ECO:0000313" key="1">
    <source>
        <dbReference type="EMBL" id="SDY08531.1"/>
    </source>
</evidence>
<evidence type="ECO:0000313" key="2">
    <source>
        <dbReference type="Proteomes" id="UP000199266"/>
    </source>
</evidence>
<protein>
    <submittedName>
        <fullName evidence="1">Uncharacterized protein</fullName>
    </submittedName>
</protein>
<dbReference type="EMBL" id="FNPD01000011">
    <property type="protein sequence ID" value="SDY08531.1"/>
    <property type="molecule type" value="Genomic_DNA"/>
</dbReference>
<gene>
    <name evidence="1" type="ORF">SAMN03080603_01702</name>
</gene>
<dbReference type="Proteomes" id="UP000199266">
    <property type="component" value="Unassembled WGS sequence"/>
</dbReference>
<name>A0A1H3GZ66_9BACT</name>
<reference evidence="2" key="1">
    <citation type="submission" date="2016-10" db="EMBL/GenBank/DDBJ databases">
        <authorList>
            <person name="Varghese N."/>
            <person name="Submissions S."/>
        </authorList>
    </citation>
    <scope>NUCLEOTIDE SEQUENCE [LARGE SCALE GENOMIC DNA]</scope>
    <source>
        <strain evidence="2">DSM 13490</strain>
    </source>
</reference>